<comment type="caution">
    <text evidence="2">The sequence shown here is derived from an EMBL/GenBank/DDBJ whole genome shotgun (WGS) entry which is preliminary data.</text>
</comment>
<keyword evidence="1" id="KW-0732">Signal</keyword>
<protein>
    <recommendedName>
        <fullName evidence="4">DUF5329 domain-containing protein</fullName>
    </recommendedName>
</protein>
<evidence type="ECO:0008006" key="4">
    <source>
        <dbReference type="Google" id="ProtNLM"/>
    </source>
</evidence>
<dbReference type="RefSeq" id="WP_131525966.1">
    <property type="nucleotide sequence ID" value="NZ_JAMTCC010000070.1"/>
</dbReference>
<feature type="chain" id="PRO_5040859688" description="DUF5329 domain-containing protein" evidence="1">
    <location>
        <begin position="23"/>
        <end position="112"/>
    </location>
</feature>
<proteinExistence type="predicted"/>
<sequence>MNKIVRSGFLILIVFTSWVAVADSPNSHEYKLGAFTGAMKYCEEKYEDDGRYKWARLRAADEFRKMSSSEKLSYALGRDNANRKGQYLGDKLDKNECRSLLKLSEWKRFSKK</sequence>
<dbReference type="EMBL" id="JAMTCC010000070">
    <property type="protein sequence ID" value="MCT7947986.1"/>
    <property type="molecule type" value="Genomic_DNA"/>
</dbReference>
<evidence type="ECO:0000256" key="1">
    <source>
        <dbReference type="SAM" id="SignalP"/>
    </source>
</evidence>
<dbReference type="Proteomes" id="UP001155604">
    <property type="component" value="Unassembled WGS sequence"/>
</dbReference>
<reference evidence="2" key="1">
    <citation type="journal article" date="2023" name="Int. J. Syst. Evol. Microbiol.">
        <title>&lt;i&gt;Shewanella septentrionalis&lt;/i&gt; sp. nov. and &lt;i&gt;Shewanella holmiensis&lt;/i&gt; sp. nov., isolated from Baltic Sea water and sediments.</title>
        <authorList>
            <person name="Martin-Rodriguez A.J."/>
            <person name="Thorell K."/>
            <person name="Joffre E."/>
            <person name="Jensie-Markopoulos S."/>
            <person name="Moore E.R.B."/>
            <person name="Sjoling A."/>
        </authorList>
    </citation>
    <scope>NUCLEOTIDE SEQUENCE</scope>
    <source>
        <strain evidence="2">SP1W3</strain>
    </source>
</reference>
<name>A0A9X3AW77_9GAMM</name>
<evidence type="ECO:0000313" key="2">
    <source>
        <dbReference type="EMBL" id="MCT7947986.1"/>
    </source>
</evidence>
<feature type="signal peptide" evidence="1">
    <location>
        <begin position="1"/>
        <end position="22"/>
    </location>
</feature>
<organism evidence="2 3">
    <name type="scientific">Shewanella septentrionalis</name>
    <dbReference type="NCBI Taxonomy" id="2952223"/>
    <lineage>
        <taxon>Bacteria</taxon>
        <taxon>Pseudomonadati</taxon>
        <taxon>Pseudomonadota</taxon>
        <taxon>Gammaproteobacteria</taxon>
        <taxon>Alteromonadales</taxon>
        <taxon>Shewanellaceae</taxon>
        <taxon>Shewanella</taxon>
    </lineage>
</organism>
<evidence type="ECO:0000313" key="3">
    <source>
        <dbReference type="Proteomes" id="UP001155604"/>
    </source>
</evidence>
<accession>A0A9X3AW77</accession>
<keyword evidence="3" id="KW-1185">Reference proteome</keyword>
<dbReference type="AlphaFoldDB" id="A0A9X3AW77"/>
<gene>
    <name evidence="2" type="ORF">NE536_21820</name>
</gene>